<keyword evidence="2" id="KW-0808">Transferase</keyword>
<dbReference type="GO" id="GO:0032259">
    <property type="term" value="P:methylation"/>
    <property type="evidence" value="ECO:0007669"/>
    <property type="project" value="UniProtKB-KW"/>
</dbReference>
<name>A0A1Y3BPQ1_EURMA</name>
<dbReference type="GO" id="GO:0008168">
    <property type="term" value="F:methyltransferase activity"/>
    <property type="evidence" value="ECO:0007669"/>
    <property type="project" value="UniProtKB-KW"/>
</dbReference>
<proteinExistence type="predicted"/>
<evidence type="ECO:0000256" key="3">
    <source>
        <dbReference type="ARBA" id="ARBA00022691"/>
    </source>
</evidence>
<evidence type="ECO:0008006" key="6">
    <source>
        <dbReference type="Google" id="ProtNLM"/>
    </source>
</evidence>
<reference evidence="4 5" key="1">
    <citation type="submission" date="2017-03" db="EMBL/GenBank/DDBJ databases">
        <title>Genome Survey of Euroglyphus maynei.</title>
        <authorList>
            <person name="Arlian L.G."/>
            <person name="Morgan M.S."/>
            <person name="Rider S.D."/>
        </authorList>
    </citation>
    <scope>NUCLEOTIDE SEQUENCE [LARGE SCALE GENOMIC DNA]</scope>
    <source>
        <strain evidence="4">Arlian Lab</strain>
        <tissue evidence="4">Whole body</tissue>
    </source>
</reference>
<evidence type="ECO:0000256" key="2">
    <source>
        <dbReference type="ARBA" id="ARBA00022679"/>
    </source>
</evidence>
<dbReference type="AlphaFoldDB" id="A0A1Y3BPQ1"/>
<dbReference type="GO" id="GO:0005737">
    <property type="term" value="C:cytoplasm"/>
    <property type="evidence" value="ECO:0007669"/>
    <property type="project" value="TreeGrafter"/>
</dbReference>
<keyword evidence="3" id="KW-0949">S-adenosyl-L-methionine</keyword>
<organism evidence="4 5">
    <name type="scientific">Euroglyphus maynei</name>
    <name type="common">Mayne's house dust mite</name>
    <dbReference type="NCBI Taxonomy" id="6958"/>
    <lineage>
        <taxon>Eukaryota</taxon>
        <taxon>Metazoa</taxon>
        <taxon>Ecdysozoa</taxon>
        <taxon>Arthropoda</taxon>
        <taxon>Chelicerata</taxon>
        <taxon>Arachnida</taxon>
        <taxon>Acari</taxon>
        <taxon>Acariformes</taxon>
        <taxon>Sarcoptiformes</taxon>
        <taxon>Astigmata</taxon>
        <taxon>Psoroptidia</taxon>
        <taxon>Analgoidea</taxon>
        <taxon>Pyroglyphidae</taxon>
        <taxon>Pyroglyphinae</taxon>
        <taxon>Euroglyphus</taxon>
    </lineage>
</organism>
<dbReference type="PANTHER" id="PTHR46165:SF2">
    <property type="entry name" value="SET AND MYND DOMAIN-CONTAINING PROTEIN 4"/>
    <property type="match status" value="1"/>
</dbReference>
<dbReference type="PANTHER" id="PTHR46165">
    <property type="entry name" value="SET AND MYND DOMAIN-CONTAINING PROTEIN 4"/>
    <property type="match status" value="1"/>
</dbReference>
<dbReference type="EMBL" id="MUJZ01011832">
    <property type="protein sequence ID" value="OTF81773.1"/>
    <property type="molecule type" value="Genomic_DNA"/>
</dbReference>
<dbReference type="GO" id="GO:0005634">
    <property type="term" value="C:nucleus"/>
    <property type="evidence" value="ECO:0007669"/>
    <property type="project" value="TreeGrafter"/>
</dbReference>
<dbReference type="GO" id="GO:0042826">
    <property type="term" value="F:histone deacetylase binding"/>
    <property type="evidence" value="ECO:0007669"/>
    <property type="project" value="TreeGrafter"/>
</dbReference>
<protein>
    <recommendedName>
        <fullName evidence="6">MYND-type domain-containing protein</fullName>
    </recommendedName>
</protein>
<comment type="caution">
    <text evidence="4">The sequence shown here is derived from an EMBL/GenBank/DDBJ whole genome shotgun (WGS) entry which is preliminary data.</text>
</comment>
<dbReference type="OrthoDB" id="6517012at2759"/>
<dbReference type="Proteomes" id="UP000194236">
    <property type="component" value="Unassembled WGS sequence"/>
</dbReference>
<evidence type="ECO:0000313" key="5">
    <source>
        <dbReference type="Proteomes" id="UP000194236"/>
    </source>
</evidence>
<evidence type="ECO:0000313" key="4">
    <source>
        <dbReference type="EMBL" id="OTF81773.1"/>
    </source>
</evidence>
<keyword evidence="1" id="KW-0489">Methyltransferase</keyword>
<accession>A0A1Y3BPQ1</accession>
<gene>
    <name evidence="4" type="ORF">BLA29_008972</name>
</gene>
<evidence type="ECO:0000256" key="1">
    <source>
        <dbReference type="ARBA" id="ARBA00022603"/>
    </source>
</evidence>
<keyword evidence="5" id="KW-1185">Reference proteome</keyword>
<sequence length="197" mass="23288">MARLFFIRAKQLAMFDDDEDESIKQALINIDFALRFRLSKKYLLAKSALLARSGQMDKAIQLLSILLGDDDYQFENKEQLRRFLRFNSHCYDVKMCSPDWIRIFINDDEEDNENESNFYVDHRCTLTSRPGQGRYFVANEMINNDELIFREHPYSTVMFPESSLLHCQHCFRLVRNTFFPCINCTEVIYCSAKCNVV</sequence>
<dbReference type="InterPro" id="IPR052097">
    <property type="entry name" value="SET-MYND_domain_protein"/>
</dbReference>